<evidence type="ECO:0000313" key="4">
    <source>
        <dbReference type="Proteomes" id="UP001295684"/>
    </source>
</evidence>
<dbReference type="InterPro" id="IPR013083">
    <property type="entry name" value="Znf_RING/FYVE/PHD"/>
</dbReference>
<keyword evidence="1" id="KW-0479">Metal-binding</keyword>
<evidence type="ECO:0000259" key="2">
    <source>
        <dbReference type="PROSITE" id="PS50089"/>
    </source>
</evidence>
<dbReference type="Gene3D" id="3.30.40.10">
    <property type="entry name" value="Zinc/RING finger domain, C3HC4 (zinc finger)"/>
    <property type="match status" value="1"/>
</dbReference>
<keyword evidence="1" id="KW-0863">Zinc-finger</keyword>
<dbReference type="PROSITE" id="PS50089">
    <property type="entry name" value="ZF_RING_2"/>
    <property type="match status" value="1"/>
</dbReference>
<accession>A0AAD1UKC9</accession>
<name>A0AAD1UKC9_EUPCR</name>
<dbReference type="InterPro" id="IPR001841">
    <property type="entry name" value="Znf_RING"/>
</dbReference>
<evidence type="ECO:0000313" key="3">
    <source>
        <dbReference type="EMBL" id="CAI2368540.1"/>
    </source>
</evidence>
<dbReference type="EMBL" id="CAMPGE010009673">
    <property type="protein sequence ID" value="CAI2368540.1"/>
    <property type="molecule type" value="Genomic_DNA"/>
</dbReference>
<dbReference type="GO" id="GO:0008270">
    <property type="term" value="F:zinc ion binding"/>
    <property type="evidence" value="ECO:0007669"/>
    <property type="project" value="UniProtKB-KW"/>
</dbReference>
<dbReference type="Proteomes" id="UP001295684">
    <property type="component" value="Unassembled WGS sequence"/>
</dbReference>
<proteinExistence type="predicted"/>
<dbReference type="AlphaFoldDB" id="A0AAD1UKC9"/>
<keyword evidence="1" id="KW-0862">Zinc</keyword>
<dbReference type="SMART" id="SM00184">
    <property type="entry name" value="RING"/>
    <property type="match status" value="1"/>
</dbReference>
<sequence length="473" mass="54035">MASFDMKEMQNLLEYSFSKLQDFGTLSCLVCGMLLSKNLADPDKAISKIMEMQQLSDNIALPPDKQIIMHSTQTLKSFTQENESIKMLLATKFENYIKMNQTASFPYESTENNDLKKKRTQKEIGKNQPDLIQAQVLVKSEHPPFDNYKRKDREFVHGFTRQIDRTTNKCRLVAPGCTLNSSFPGSDPGCYFDGKVNVSKQNINACYKNPKKSNGLSYKKTEPVEKVMIDKYLSSNEGTIEASVKPIVTKRPKRKTTEKKRKGKSSKNMCALCNRKKKGNKPAKSSNCKHRFHIECLKECFEHKFGRKKTSLECPLDGCHKRLDIKNLELEVKKLGNNDQEEFSKLFSFTYQNQEISVQTDPPNLDLPDFPESNTCKNKKSGKLASKVEEMLKELPMNAKPSRGSSQNSPTYSNFPKRGCYTCSYKDQDQEICTRSECKCKRSKITKQKRPGQRNSDKFSIILDTKALKGLKN</sequence>
<feature type="domain" description="RING-type" evidence="2">
    <location>
        <begin position="270"/>
        <end position="317"/>
    </location>
</feature>
<gene>
    <name evidence="3" type="ORF">ECRASSUSDP1_LOCUS9833</name>
</gene>
<evidence type="ECO:0000256" key="1">
    <source>
        <dbReference type="PROSITE-ProRule" id="PRU00175"/>
    </source>
</evidence>
<dbReference type="SUPFAM" id="SSF57850">
    <property type="entry name" value="RING/U-box"/>
    <property type="match status" value="1"/>
</dbReference>
<protein>
    <recommendedName>
        <fullName evidence="2">RING-type domain-containing protein</fullName>
    </recommendedName>
</protein>
<keyword evidence="4" id="KW-1185">Reference proteome</keyword>
<organism evidence="3 4">
    <name type="scientific">Euplotes crassus</name>
    <dbReference type="NCBI Taxonomy" id="5936"/>
    <lineage>
        <taxon>Eukaryota</taxon>
        <taxon>Sar</taxon>
        <taxon>Alveolata</taxon>
        <taxon>Ciliophora</taxon>
        <taxon>Intramacronucleata</taxon>
        <taxon>Spirotrichea</taxon>
        <taxon>Hypotrichia</taxon>
        <taxon>Euplotida</taxon>
        <taxon>Euplotidae</taxon>
        <taxon>Moneuplotes</taxon>
    </lineage>
</organism>
<reference evidence="3" key="1">
    <citation type="submission" date="2023-07" db="EMBL/GenBank/DDBJ databases">
        <authorList>
            <consortium name="AG Swart"/>
            <person name="Singh M."/>
            <person name="Singh A."/>
            <person name="Seah K."/>
            <person name="Emmerich C."/>
        </authorList>
    </citation>
    <scope>NUCLEOTIDE SEQUENCE</scope>
    <source>
        <strain evidence="3">DP1</strain>
    </source>
</reference>
<comment type="caution">
    <text evidence="3">The sequence shown here is derived from an EMBL/GenBank/DDBJ whole genome shotgun (WGS) entry which is preliminary data.</text>
</comment>